<dbReference type="GO" id="GO:0031966">
    <property type="term" value="C:mitochondrial membrane"/>
    <property type="evidence" value="ECO:0007669"/>
    <property type="project" value="UniProtKB-SubCell"/>
</dbReference>
<keyword evidence="7 12" id="KW-0375">Hydrogen ion transport</keyword>
<keyword evidence="8 13" id="KW-1133">Transmembrane helix</keyword>
<dbReference type="GO" id="GO:0015986">
    <property type="term" value="P:proton motive force-driven ATP synthesis"/>
    <property type="evidence" value="ECO:0007669"/>
    <property type="project" value="InterPro"/>
</dbReference>
<evidence type="ECO:0000256" key="8">
    <source>
        <dbReference type="ARBA" id="ARBA00022989"/>
    </source>
</evidence>
<evidence type="ECO:0000256" key="11">
    <source>
        <dbReference type="ARBA" id="ARBA00023136"/>
    </source>
</evidence>
<evidence type="ECO:0000313" key="14">
    <source>
        <dbReference type="EMBL" id="AZL35858.1"/>
    </source>
</evidence>
<dbReference type="AlphaFoldDB" id="A0A3Q8TK48"/>
<evidence type="ECO:0000256" key="2">
    <source>
        <dbReference type="ARBA" id="ARBA00008892"/>
    </source>
</evidence>
<keyword evidence="11 13" id="KW-0472">Membrane</keyword>
<evidence type="ECO:0000256" key="1">
    <source>
        <dbReference type="ARBA" id="ARBA00004304"/>
    </source>
</evidence>
<sequence length="51" mass="6457">MPQMAPMWWITLFMTFNLMFLLLNMLMYFIFNLNNKIKSMKMKKSQMNWKW</sequence>
<dbReference type="GO" id="GO:0015078">
    <property type="term" value="F:proton transmembrane transporter activity"/>
    <property type="evidence" value="ECO:0007669"/>
    <property type="project" value="InterPro"/>
</dbReference>
<evidence type="ECO:0000256" key="9">
    <source>
        <dbReference type="ARBA" id="ARBA00023065"/>
    </source>
</evidence>
<reference evidence="14" key="1">
    <citation type="submission" date="2017-11" db="EMBL/GenBank/DDBJ databases">
        <title>Comparative analysis of the mitochondrial genomes of Oriental spittlebug trible Cosmoscartini: insights into the relationships among closely related taxa.</title>
        <authorList>
            <person name="Su T."/>
        </authorList>
    </citation>
    <scope>NUCLEOTIDE SEQUENCE</scope>
</reference>
<keyword evidence="6 12" id="KW-0812">Transmembrane</keyword>
<evidence type="ECO:0000256" key="3">
    <source>
        <dbReference type="ARBA" id="ARBA00011291"/>
    </source>
</evidence>
<gene>
    <name evidence="14" type="primary">ATP8</name>
</gene>
<dbReference type="GO" id="GO:0045259">
    <property type="term" value="C:proton-transporting ATP synthase complex"/>
    <property type="evidence" value="ECO:0007669"/>
    <property type="project" value="UniProtKB-KW"/>
</dbReference>
<name>A0A3Q8TK48_9HEMI</name>
<evidence type="ECO:0000256" key="7">
    <source>
        <dbReference type="ARBA" id="ARBA00022781"/>
    </source>
</evidence>
<dbReference type="InterPro" id="IPR001421">
    <property type="entry name" value="ATP8_metazoa"/>
</dbReference>
<evidence type="ECO:0000256" key="13">
    <source>
        <dbReference type="SAM" id="Phobius"/>
    </source>
</evidence>
<accession>A0A3Q8TK48</accession>
<geneLocation type="mitochondrion" evidence="14"/>
<evidence type="ECO:0000256" key="5">
    <source>
        <dbReference type="ARBA" id="ARBA00022547"/>
    </source>
</evidence>
<dbReference type="EMBL" id="MG488217">
    <property type="protein sequence ID" value="AZL35858.1"/>
    <property type="molecule type" value="Genomic_DNA"/>
</dbReference>
<keyword evidence="9 12" id="KW-0406">Ion transport</keyword>
<evidence type="ECO:0000256" key="4">
    <source>
        <dbReference type="ARBA" id="ARBA00022448"/>
    </source>
</evidence>
<comment type="similarity">
    <text evidence="2 12">Belongs to the ATPase protein 8 family.</text>
</comment>
<evidence type="ECO:0000256" key="6">
    <source>
        <dbReference type="ARBA" id="ARBA00022692"/>
    </source>
</evidence>
<feature type="transmembrane region" description="Helical" evidence="13">
    <location>
        <begin position="6"/>
        <end position="31"/>
    </location>
</feature>
<evidence type="ECO:0000256" key="10">
    <source>
        <dbReference type="ARBA" id="ARBA00023128"/>
    </source>
</evidence>
<comment type="subunit">
    <text evidence="3">F-type ATPases have 2 components, CF(1) - the catalytic core - and CF(0) - the membrane proton channel.</text>
</comment>
<proteinExistence type="inferred from homology"/>
<keyword evidence="4 12" id="KW-0813">Transport</keyword>
<organism evidence="14">
    <name type="scientific">Cosmoscarta mandarina</name>
    <dbReference type="NCBI Taxonomy" id="797794"/>
    <lineage>
        <taxon>Eukaryota</taxon>
        <taxon>Metazoa</taxon>
        <taxon>Ecdysozoa</taxon>
        <taxon>Arthropoda</taxon>
        <taxon>Hexapoda</taxon>
        <taxon>Insecta</taxon>
        <taxon>Pterygota</taxon>
        <taxon>Neoptera</taxon>
        <taxon>Paraneoptera</taxon>
        <taxon>Hemiptera</taxon>
        <taxon>Auchenorrhyncha</taxon>
        <taxon>Cercopoidea</taxon>
        <taxon>Cercopidae</taxon>
        <taxon>Cercopinae</taxon>
        <taxon>Cosmoscarta</taxon>
    </lineage>
</organism>
<evidence type="ECO:0000256" key="12">
    <source>
        <dbReference type="RuleBase" id="RU003661"/>
    </source>
</evidence>
<comment type="subcellular location">
    <subcellularLocation>
        <location evidence="1 12">Mitochondrion membrane</location>
        <topology evidence="1 12">Single-pass membrane protein</topology>
    </subcellularLocation>
</comment>
<keyword evidence="10 12" id="KW-0496">Mitochondrion</keyword>
<dbReference type="Pfam" id="PF00895">
    <property type="entry name" value="ATP-synt_8"/>
    <property type="match status" value="1"/>
</dbReference>
<protein>
    <recommendedName>
        <fullName evidence="12">ATP synthase complex subunit 8</fullName>
    </recommendedName>
</protein>
<keyword evidence="5 12" id="KW-0138">CF(0)</keyword>